<sequence>MEGLNEKVYSTHSQGFADRLWRYDHDRRRGRLGQDEPEPAEADDEAGAAVTNAAAWGTWGGSIPGAVAGADHLMMLRMKPLDQSS</sequence>
<comment type="caution">
    <text evidence="2">The sequence shown here is derived from an EMBL/GenBank/DDBJ whole genome shotgun (WGS) entry which is preliminary data.</text>
</comment>
<evidence type="ECO:0000313" key="8">
    <source>
        <dbReference type="Proteomes" id="UP000429523"/>
    </source>
</evidence>
<evidence type="ECO:0000313" key="12">
    <source>
        <dbReference type="Proteomes" id="UP000476176"/>
    </source>
</evidence>
<organism evidence="2 8">
    <name type="scientific">Phytophthora fragariae</name>
    <dbReference type="NCBI Taxonomy" id="53985"/>
    <lineage>
        <taxon>Eukaryota</taxon>
        <taxon>Sar</taxon>
        <taxon>Stramenopiles</taxon>
        <taxon>Oomycota</taxon>
        <taxon>Peronosporomycetes</taxon>
        <taxon>Peronosporales</taxon>
        <taxon>Peronosporaceae</taxon>
        <taxon>Phytophthora</taxon>
    </lineage>
</organism>
<evidence type="ECO:0000313" key="5">
    <source>
        <dbReference type="EMBL" id="KAE9103539.1"/>
    </source>
</evidence>
<protein>
    <submittedName>
        <fullName evidence="2">Uncharacterized protein</fullName>
    </submittedName>
</protein>
<evidence type="ECO:0000313" key="9">
    <source>
        <dbReference type="Proteomes" id="UP000440367"/>
    </source>
</evidence>
<dbReference type="EMBL" id="QXFX01002165">
    <property type="protein sequence ID" value="KAE9079962.1"/>
    <property type="molecule type" value="Genomic_DNA"/>
</dbReference>
<evidence type="ECO:0000313" key="4">
    <source>
        <dbReference type="EMBL" id="KAE9086424.1"/>
    </source>
</evidence>
<evidence type="ECO:0000313" key="6">
    <source>
        <dbReference type="EMBL" id="KAE9189570.1"/>
    </source>
</evidence>
<evidence type="ECO:0000256" key="1">
    <source>
        <dbReference type="SAM" id="MobiDB-lite"/>
    </source>
</evidence>
<dbReference type="Proteomes" id="UP000429523">
    <property type="component" value="Unassembled WGS sequence"/>
</dbReference>
<dbReference type="EMBL" id="QXGA01002121">
    <property type="protein sequence ID" value="KAE9103539.1"/>
    <property type="molecule type" value="Genomic_DNA"/>
</dbReference>
<evidence type="ECO:0000313" key="7">
    <source>
        <dbReference type="EMBL" id="KAE9193167.1"/>
    </source>
</evidence>
<dbReference type="EMBL" id="QXGC01002186">
    <property type="protein sequence ID" value="KAE9189570.1"/>
    <property type="molecule type" value="Genomic_DNA"/>
</dbReference>
<evidence type="ECO:0000313" key="2">
    <source>
        <dbReference type="EMBL" id="KAE8926098.1"/>
    </source>
</evidence>
<dbReference type="Proteomes" id="UP000440732">
    <property type="component" value="Unassembled WGS sequence"/>
</dbReference>
<dbReference type="Proteomes" id="UP000488956">
    <property type="component" value="Unassembled WGS sequence"/>
</dbReference>
<dbReference type="EMBL" id="QXFZ01001694">
    <property type="protein sequence ID" value="KAE9086424.1"/>
    <property type="molecule type" value="Genomic_DNA"/>
</dbReference>
<gene>
    <name evidence="7" type="ORF">PF002_g23978</name>
    <name evidence="6" type="ORF">PF004_g22177</name>
    <name evidence="5" type="ORF">PF006_g22149</name>
    <name evidence="4" type="ORF">PF007_g20778</name>
    <name evidence="2" type="ORF">PF009_g23707</name>
    <name evidence="3" type="ORF">PF010_g22569</name>
</gene>
<dbReference type="Proteomes" id="UP000476176">
    <property type="component" value="Unassembled WGS sequence"/>
</dbReference>
<reference evidence="8 9" key="1">
    <citation type="submission" date="2018-08" db="EMBL/GenBank/DDBJ databases">
        <title>Genomic investigation of the strawberry pathogen Phytophthora fragariae indicates pathogenicity is determined by transcriptional variation in three key races.</title>
        <authorList>
            <person name="Adams T.M."/>
            <person name="Armitage A.D."/>
            <person name="Sobczyk M.K."/>
            <person name="Bates H.J."/>
            <person name="Dunwell J.M."/>
            <person name="Nellist C.F."/>
            <person name="Harrison R.J."/>
        </authorList>
    </citation>
    <scope>NUCLEOTIDE SEQUENCE [LARGE SCALE GENOMIC DNA]</scope>
    <source>
        <strain evidence="7 9">BC-1</strain>
        <strain evidence="6 12">BC-23</strain>
        <strain evidence="5 10">NOV-5</strain>
        <strain evidence="4 11">NOV-71</strain>
        <strain evidence="2 8">NOV-9</strain>
        <strain evidence="3 13">ONT-3</strain>
    </source>
</reference>
<dbReference type="Proteomes" id="UP000441208">
    <property type="component" value="Unassembled WGS sequence"/>
</dbReference>
<feature type="compositionally biased region" description="Acidic residues" evidence="1">
    <location>
        <begin position="35"/>
        <end position="46"/>
    </location>
</feature>
<evidence type="ECO:0000313" key="13">
    <source>
        <dbReference type="Proteomes" id="UP000488956"/>
    </source>
</evidence>
<dbReference type="EMBL" id="QXGD01002132">
    <property type="protein sequence ID" value="KAE9193167.1"/>
    <property type="molecule type" value="Genomic_DNA"/>
</dbReference>
<accession>A0A6A3E862</accession>
<feature type="region of interest" description="Disordered" evidence="1">
    <location>
        <begin position="29"/>
        <end position="48"/>
    </location>
</feature>
<dbReference type="EMBL" id="QXGF01002120">
    <property type="protein sequence ID" value="KAE8926098.1"/>
    <property type="molecule type" value="Genomic_DNA"/>
</dbReference>
<evidence type="ECO:0000313" key="11">
    <source>
        <dbReference type="Proteomes" id="UP000441208"/>
    </source>
</evidence>
<proteinExistence type="predicted"/>
<dbReference type="Proteomes" id="UP000440367">
    <property type="component" value="Unassembled WGS sequence"/>
</dbReference>
<evidence type="ECO:0000313" key="10">
    <source>
        <dbReference type="Proteomes" id="UP000440732"/>
    </source>
</evidence>
<name>A0A6A3E862_9STRA</name>
<dbReference type="AlphaFoldDB" id="A0A6A3E862"/>
<evidence type="ECO:0000313" key="3">
    <source>
        <dbReference type="EMBL" id="KAE9079962.1"/>
    </source>
</evidence>